<gene>
    <name evidence="1" type="ORF">S03H2_73134</name>
</gene>
<feature type="non-terminal residue" evidence="1">
    <location>
        <position position="32"/>
    </location>
</feature>
<proteinExistence type="predicted"/>
<protein>
    <submittedName>
        <fullName evidence="1">Uncharacterized protein</fullName>
    </submittedName>
</protein>
<feature type="non-terminal residue" evidence="1">
    <location>
        <position position="1"/>
    </location>
</feature>
<sequence>GVAMNEEMKEELNWWLKKRGSYPFVTYRSARG</sequence>
<accession>X1L4X5</accession>
<reference evidence="1" key="1">
    <citation type="journal article" date="2014" name="Front. Microbiol.">
        <title>High frequency of phylogenetically diverse reductive dehalogenase-homologous genes in deep subseafloor sedimentary metagenomes.</title>
        <authorList>
            <person name="Kawai M."/>
            <person name="Futagami T."/>
            <person name="Toyoda A."/>
            <person name="Takaki Y."/>
            <person name="Nishi S."/>
            <person name="Hori S."/>
            <person name="Arai W."/>
            <person name="Tsubouchi T."/>
            <person name="Morono Y."/>
            <person name="Uchiyama I."/>
            <person name="Ito T."/>
            <person name="Fujiyama A."/>
            <person name="Inagaki F."/>
            <person name="Takami H."/>
        </authorList>
    </citation>
    <scope>NUCLEOTIDE SEQUENCE</scope>
    <source>
        <strain evidence="1">Expedition CK06-06</strain>
    </source>
</reference>
<name>X1L4X5_9ZZZZ</name>
<evidence type="ECO:0000313" key="1">
    <source>
        <dbReference type="EMBL" id="GAH97464.1"/>
    </source>
</evidence>
<organism evidence="1">
    <name type="scientific">marine sediment metagenome</name>
    <dbReference type="NCBI Taxonomy" id="412755"/>
    <lineage>
        <taxon>unclassified sequences</taxon>
        <taxon>metagenomes</taxon>
        <taxon>ecological metagenomes</taxon>
    </lineage>
</organism>
<dbReference type="AlphaFoldDB" id="X1L4X5"/>
<comment type="caution">
    <text evidence="1">The sequence shown here is derived from an EMBL/GenBank/DDBJ whole genome shotgun (WGS) entry which is preliminary data.</text>
</comment>
<dbReference type="EMBL" id="BARU01049939">
    <property type="protein sequence ID" value="GAH97464.1"/>
    <property type="molecule type" value="Genomic_DNA"/>
</dbReference>